<reference evidence="1 2" key="2">
    <citation type="submission" date="2019-09" db="EMBL/GenBank/DDBJ databases">
        <authorList>
            <person name="Jin C."/>
        </authorList>
    </citation>
    <scope>NUCLEOTIDE SEQUENCE [LARGE SCALE GENOMIC DNA]</scope>
    <source>
        <strain evidence="1 2">BN140078</strain>
    </source>
</reference>
<organism evidence="1 2">
    <name type="scientific">Chitinophaga agrisoli</name>
    <dbReference type="NCBI Taxonomy" id="2607653"/>
    <lineage>
        <taxon>Bacteria</taxon>
        <taxon>Pseudomonadati</taxon>
        <taxon>Bacteroidota</taxon>
        <taxon>Chitinophagia</taxon>
        <taxon>Chitinophagales</taxon>
        <taxon>Chitinophagaceae</taxon>
        <taxon>Chitinophaga</taxon>
    </lineage>
</organism>
<accession>A0A5B2VIV8</accession>
<gene>
    <name evidence="1" type="ORF">F0L74_20455</name>
</gene>
<evidence type="ECO:0000313" key="2">
    <source>
        <dbReference type="Proteomes" id="UP000324611"/>
    </source>
</evidence>
<dbReference type="RefSeq" id="WP_149839777.1">
    <property type="nucleotide sequence ID" value="NZ_VUOC01000004.1"/>
</dbReference>
<dbReference type="Proteomes" id="UP000324611">
    <property type="component" value="Unassembled WGS sequence"/>
</dbReference>
<keyword evidence="2" id="KW-1185">Reference proteome</keyword>
<evidence type="ECO:0000313" key="1">
    <source>
        <dbReference type="EMBL" id="KAA2238598.1"/>
    </source>
</evidence>
<sequence>MKSVFIILSFVFLVCLGCKHSKKTKSADPFYSKGNLFDRLNIPLIKPYKLIKVNDTEWRLELQTTSLLTLSIDNVQGVDTVARKIMIYFKGGTEVNNIQYNELWFIIDPASLSERSFNSYDGFNNALKKINIDKVNFRKPDMLLQ</sequence>
<protein>
    <submittedName>
        <fullName evidence="1">Uncharacterized protein</fullName>
    </submittedName>
</protein>
<dbReference type="EMBL" id="VUOC01000004">
    <property type="protein sequence ID" value="KAA2238598.1"/>
    <property type="molecule type" value="Genomic_DNA"/>
</dbReference>
<reference evidence="1 2" key="1">
    <citation type="submission" date="2019-09" db="EMBL/GenBank/DDBJ databases">
        <title>Chitinophaga ginsengihumi sp. nov., isolated from soil of ginseng rhizosphere.</title>
        <authorList>
            <person name="Lee J."/>
        </authorList>
    </citation>
    <scope>NUCLEOTIDE SEQUENCE [LARGE SCALE GENOMIC DNA]</scope>
    <source>
        <strain evidence="1 2">BN140078</strain>
    </source>
</reference>
<comment type="caution">
    <text evidence="1">The sequence shown here is derived from an EMBL/GenBank/DDBJ whole genome shotgun (WGS) entry which is preliminary data.</text>
</comment>
<dbReference type="AlphaFoldDB" id="A0A5B2VIV8"/>
<proteinExistence type="predicted"/>
<name>A0A5B2VIV8_9BACT</name>